<dbReference type="InterPro" id="IPR007941">
    <property type="entry name" value="DUF726"/>
</dbReference>
<dbReference type="PANTHER" id="PTHR17920:SF3">
    <property type="entry name" value="TRANSMEMBRANE AND COILED-COIL DOMAIN-CONTAINING PROTEIN 4"/>
    <property type="match status" value="1"/>
</dbReference>
<accession>L1IZ79</accession>
<evidence type="ECO:0000256" key="4">
    <source>
        <dbReference type="ARBA" id="ARBA00023136"/>
    </source>
</evidence>
<evidence type="ECO:0000256" key="2">
    <source>
        <dbReference type="ARBA" id="ARBA00022692"/>
    </source>
</evidence>
<dbReference type="PaxDb" id="55529-EKX41204"/>
<keyword evidence="3" id="KW-1133">Transmembrane helix</keyword>
<keyword evidence="4" id="KW-0472">Membrane</keyword>
<dbReference type="GeneID" id="17297918"/>
<keyword evidence="2" id="KW-0812">Transmembrane</keyword>
<proteinExistence type="predicted"/>
<dbReference type="OrthoDB" id="277931at2759"/>
<evidence type="ECO:0000256" key="1">
    <source>
        <dbReference type="ARBA" id="ARBA00004141"/>
    </source>
</evidence>
<evidence type="ECO:0000256" key="5">
    <source>
        <dbReference type="SAM" id="MobiDB-lite"/>
    </source>
</evidence>
<reference evidence="6 8" key="1">
    <citation type="journal article" date="2012" name="Nature">
        <title>Algal genomes reveal evolutionary mosaicism and the fate of nucleomorphs.</title>
        <authorList>
            <consortium name="DOE Joint Genome Institute"/>
            <person name="Curtis B.A."/>
            <person name="Tanifuji G."/>
            <person name="Burki F."/>
            <person name="Gruber A."/>
            <person name="Irimia M."/>
            <person name="Maruyama S."/>
            <person name="Arias M.C."/>
            <person name="Ball S.G."/>
            <person name="Gile G.H."/>
            <person name="Hirakawa Y."/>
            <person name="Hopkins J.F."/>
            <person name="Kuo A."/>
            <person name="Rensing S.A."/>
            <person name="Schmutz J."/>
            <person name="Symeonidi A."/>
            <person name="Elias M."/>
            <person name="Eveleigh R.J."/>
            <person name="Herman E.K."/>
            <person name="Klute M.J."/>
            <person name="Nakayama T."/>
            <person name="Obornik M."/>
            <person name="Reyes-Prieto A."/>
            <person name="Armbrust E.V."/>
            <person name="Aves S.J."/>
            <person name="Beiko R.G."/>
            <person name="Coutinho P."/>
            <person name="Dacks J.B."/>
            <person name="Durnford D.G."/>
            <person name="Fast N.M."/>
            <person name="Green B.R."/>
            <person name="Grisdale C.J."/>
            <person name="Hempel F."/>
            <person name="Henrissat B."/>
            <person name="Hoppner M.P."/>
            <person name="Ishida K."/>
            <person name="Kim E."/>
            <person name="Koreny L."/>
            <person name="Kroth P.G."/>
            <person name="Liu Y."/>
            <person name="Malik S.B."/>
            <person name="Maier U.G."/>
            <person name="McRose D."/>
            <person name="Mock T."/>
            <person name="Neilson J.A."/>
            <person name="Onodera N.T."/>
            <person name="Poole A.M."/>
            <person name="Pritham E.J."/>
            <person name="Richards T.A."/>
            <person name="Rocap G."/>
            <person name="Roy S.W."/>
            <person name="Sarai C."/>
            <person name="Schaack S."/>
            <person name="Shirato S."/>
            <person name="Slamovits C.H."/>
            <person name="Spencer D.F."/>
            <person name="Suzuki S."/>
            <person name="Worden A.Z."/>
            <person name="Zauner S."/>
            <person name="Barry K."/>
            <person name="Bell C."/>
            <person name="Bharti A.K."/>
            <person name="Crow J.A."/>
            <person name="Grimwood J."/>
            <person name="Kramer R."/>
            <person name="Lindquist E."/>
            <person name="Lucas S."/>
            <person name="Salamov A."/>
            <person name="McFadden G.I."/>
            <person name="Lane C.E."/>
            <person name="Keeling P.J."/>
            <person name="Gray M.W."/>
            <person name="Grigoriev I.V."/>
            <person name="Archibald J.M."/>
        </authorList>
    </citation>
    <scope>NUCLEOTIDE SEQUENCE</scope>
    <source>
        <strain evidence="6 8">CCMP2712</strain>
    </source>
</reference>
<feature type="compositionally biased region" description="Acidic residues" evidence="5">
    <location>
        <begin position="471"/>
        <end position="489"/>
    </location>
</feature>
<dbReference type="PANTHER" id="PTHR17920">
    <property type="entry name" value="TRANSMEMBRANE AND COILED-COIL DOMAIN-CONTAINING PROTEIN 4 TMCO4"/>
    <property type="match status" value="1"/>
</dbReference>
<reference evidence="7" key="3">
    <citation type="submission" date="2016-03" db="UniProtKB">
        <authorList>
            <consortium name="EnsemblProtists"/>
        </authorList>
    </citation>
    <scope>IDENTIFICATION</scope>
</reference>
<dbReference type="RefSeq" id="XP_005828184.1">
    <property type="nucleotide sequence ID" value="XM_005828127.1"/>
</dbReference>
<dbReference type="Proteomes" id="UP000011087">
    <property type="component" value="Unassembled WGS sequence"/>
</dbReference>
<feature type="region of interest" description="Disordered" evidence="5">
    <location>
        <begin position="470"/>
        <end position="491"/>
    </location>
</feature>
<name>L1IZ79_GUITC</name>
<feature type="region of interest" description="Disordered" evidence="5">
    <location>
        <begin position="406"/>
        <end position="436"/>
    </location>
</feature>
<comment type="subcellular location">
    <subcellularLocation>
        <location evidence="1">Membrane</location>
        <topology evidence="1">Multi-pass membrane protein</topology>
    </subcellularLocation>
</comment>
<evidence type="ECO:0000313" key="6">
    <source>
        <dbReference type="EMBL" id="EKX41204.1"/>
    </source>
</evidence>
<feature type="compositionally biased region" description="Basic and acidic residues" evidence="5">
    <location>
        <begin position="413"/>
        <end position="422"/>
    </location>
</feature>
<dbReference type="KEGG" id="gtt:GUITHDRAFT_142134"/>
<feature type="compositionally biased region" description="Acidic residues" evidence="5">
    <location>
        <begin position="423"/>
        <end position="436"/>
    </location>
</feature>
<dbReference type="AlphaFoldDB" id="L1IZ79"/>
<dbReference type="HOGENOM" id="CLU_327196_0_0_1"/>
<evidence type="ECO:0000313" key="8">
    <source>
        <dbReference type="Proteomes" id="UP000011087"/>
    </source>
</evidence>
<keyword evidence="8" id="KW-1185">Reference proteome</keyword>
<dbReference type="EMBL" id="JH993025">
    <property type="protein sequence ID" value="EKX41204.1"/>
    <property type="molecule type" value="Genomic_DNA"/>
</dbReference>
<dbReference type="Pfam" id="PF05277">
    <property type="entry name" value="DUF726"/>
    <property type="match status" value="1"/>
</dbReference>
<dbReference type="GO" id="GO:0016020">
    <property type="term" value="C:membrane"/>
    <property type="evidence" value="ECO:0007669"/>
    <property type="project" value="UniProtKB-SubCell"/>
</dbReference>
<gene>
    <name evidence="6" type="ORF">GUITHDRAFT_142134</name>
</gene>
<evidence type="ECO:0000256" key="3">
    <source>
        <dbReference type="ARBA" id="ARBA00022989"/>
    </source>
</evidence>
<evidence type="ECO:0000313" key="7">
    <source>
        <dbReference type="EnsemblProtists" id="EKX41204"/>
    </source>
</evidence>
<dbReference type="EnsemblProtists" id="EKX41204">
    <property type="protein sequence ID" value="EKX41204"/>
    <property type="gene ID" value="GUITHDRAFT_142134"/>
</dbReference>
<feature type="region of interest" description="Disordered" evidence="5">
    <location>
        <begin position="356"/>
        <end position="375"/>
    </location>
</feature>
<sequence>MPWVRPEGSGGSNSLSWEDVRSSSVFVMQRHRSHRAPDYLRNMLASVRRHLRSGTCEYQILLADKHRTKVAEAATAGTKIISPLSDVSSRPVKPCRLTVGREIDCLTAAYIFEHDNEAHLDSPDCSEVDQLVCCQSLAACAFKAHTCDHSRMIGQICKDIVPTSNLWIKPIPSSNNILPYEHFEGIFRSIWNKDPVRFRILVRSKEKHVLALSSDLQELKALWRTLNETLLQALQAAGVRPCVRWRPRANEMLIHRGISGFEMVKILSELIGCCTTSVMRKRTAAREEAEESESKSLQDNVEVTLLMRLDLCMLAGQTLCALMRRRRASKLSWIAAELKRMQDFFALPPDTFKGLAASAASPPPPSQPPRSSCNPQGLPSIVTWWNISPSPRTIQRRTRDFPSVVTWWGADKGGGDRSRAAEEEGEGGEKEEEDTWAVEQEMSHEGDAQEENLRALGGMMINVWGITLGSSEEEEEEGGGEEGAQGEEEELRRVRDHLNRLQSLPRTTREKEVLSSLSSSLDLDILAVRLWEDRMLVSAAYITCISQDMDSIQLEGEGPQGSKRDRTPRPFPGLPSRPSGPSKGWRVAMRALGAGVLAMIDGEPSRGKSNLLMETLRPLKTLHGTVKAAMNAAGDGVQEANEVCLRPVCEPSRTLARCGFLEEVCELWSTAINQLVERSGRTEVTREWCALRWEVGLQQEVGKTVYGSKDLSSVFLRYRQGIRSVVRSAVLQDPVSLLSEKAKGTGRQLAFTIRKHGSSRPITLVGFGFGASTILSALIELARTASYGLVDEVYLIGMPSTYDESSWREARGRFVNCYHSSDKSVQTIISRALHGLVCVLVPSPALLMVLQDVGISAMANGFVDYRGHLVDVLSSVRLIP</sequence>
<protein>
    <submittedName>
        <fullName evidence="6 7">Uncharacterized protein</fullName>
    </submittedName>
</protein>
<dbReference type="eggNOG" id="KOG2385">
    <property type="taxonomic scope" value="Eukaryota"/>
</dbReference>
<feature type="region of interest" description="Disordered" evidence="5">
    <location>
        <begin position="553"/>
        <end position="584"/>
    </location>
</feature>
<organism evidence="6">
    <name type="scientific">Guillardia theta (strain CCMP2712)</name>
    <name type="common">Cryptophyte</name>
    <dbReference type="NCBI Taxonomy" id="905079"/>
    <lineage>
        <taxon>Eukaryota</taxon>
        <taxon>Cryptophyceae</taxon>
        <taxon>Pyrenomonadales</taxon>
        <taxon>Geminigeraceae</taxon>
        <taxon>Guillardia</taxon>
    </lineage>
</organism>
<reference evidence="8" key="2">
    <citation type="submission" date="2012-11" db="EMBL/GenBank/DDBJ databases">
        <authorList>
            <person name="Kuo A."/>
            <person name="Curtis B.A."/>
            <person name="Tanifuji G."/>
            <person name="Burki F."/>
            <person name="Gruber A."/>
            <person name="Irimia M."/>
            <person name="Maruyama S."/>
            <person name="Arias M.C."/>
            <person name="Ball S.G."/>
            <person name="Gile G.H."/>
            <person name="Hirakawa Y."/>
            <person name="Hopkins J.F."/>
            <person name="Rensing S.A."/>
            <person name="Schmutz J."/>
            <person name="Symeonidi A."/>
            <person name="Elias M."/>
            <person name="Eveleigh R.J."/>
            <person name="Herman E.K."/>
            <person name="Klute M.J."/>
            <person name="Nakayama T."/>
            <person name="Obornik M."/>
            <person name="Reyes-Prieto A."/>
            <person name="Armbrust E.V."/>
            <person name="Aves S.J."/>
            <person name="Beiko R.G."/>
            <person name="Coutinho P."/>
            <person name="Dacks J.B."/>
            <person name="Durnford D.G."/>
            <person name="Fast N.M."/>
            <person name="Green B.R."/>
            <person name="Grisdale C."/>
            <person name="Hempe F."/>
            <person name="Henrissat B."/>
            <person name="Hoppner M.P."/>
            <person name="Ishida K.-I."/>
            <person name="Kim E."/>
            <person name="Koreny L."/>
            <person name="Kroth P.G."/>
            <person name="Liu Y."/>
            <person name="Malik S.-B."/>
            <person name="Maier U.G."/>
            <person name="McRose D."/>
            <person name="Mock T."/>
            <person name="Neilson J.A."/>
            <person name="Onodera N.T."/>
            <person name="Poole A.M."/>
            <person name="Pritham E.J."/>
            <person name="Richards T.A."/>
            <person name="Rocap G."/>
            <person name="Roy S.W."/>
            <person name="Sarai C."/>
            <person name="Schaack S."/>
            <person name="Shirato S."/>
            <person name="Slamovits C.H."/>
            <person name="Spencer D.F."/>
            <person name="Suzuki S."/>
            <person name="Worden A.Z."/>
            <person name="Zauner S."/>
            <person name="Barry K."/>
            <person name="Bell C."/>
            <person name="Bharti A.K."/>
            <person name="Crow J.A."/>
            <person name="Grimwood J."/>
            <person name="Kramer R."/>
            <person name="Lindquist E."/>
            <person name="Lucas S."/>
            <person name="Salamov A."/>
            <person name="McFadden G.I."/>
            <person name="Lane C.E."/>
            <person name="Keeling P.J."/>
            <person name="Gray M.W."/>
            <person name="Grigoriev I.V."/>
            <person name="Archibald J.M."/>
        </authorList>
    </citation>
    <scope>NUCLEOTIDE SEQUENCE</scope>
    <source>
        <strain evidence="8">CCMP2712</strain>
    </source>
</reference>